<evidence type="ECO:0000256" key="6">
    <source>
        <dbReference type="ARBA" id="ARBA00023277"/>
    </source>
</evidence>
<keyword evidence="4 9" id="KW-0378">Hydrolase</keyword>
<dbReference type="EC" id="3.2.1.-" evidence="9"/>
<dbReference type="Gene3D" id="2.70.100.10">
    <property type="entry name" value="Glycoside hydrolase, family 7, domain"/>
    <property type="match status" value="1"/>
</dbReference>
<evidence type="ECO:0000256" key="9">
    <source>
        <dbReference type="RuleBase" id="RU361164"/>
    </source>
</evidence>
<keyword evidence="8 9" id="KW-0624">Polysaccharide degradation</keyword>
<dbReference type="PRINTS" id="PR00734">
    <property type="entry name" value="GLHYDRLASE7"/>
</dbReference>
<gene>
    <name evidence="11" type="ORF">AJ79_07855</name>
</gene>
<keyword evidence="7 9" id="KW-0326">Glycosidase</keyword>
<dbReference type="InterPro" id="IPR013320">
    <property type="entry name" value="ConA-like_dom_sf"/>
</dbReference>
<sequence>MLPLLAATSVLVGLARGQAAGSEEPEQHPALSWQTCTGTGGASCTDQAGEVVLDANWRWLHVKGGYTNCYTGNAWNETACPDNAACAENCEIEGADYEGTYGITTSGSELSLRYTTTDDYGTSIGSRVYLMDSPTTYAQFNLLDNEFTFDVDVSQIGCGLNGALYFVNMPVEGQGEAGAEYGLGYCDSQCPRDLKFIDGLANAEGWVPNETDENVGVGNRGACCAEMDIWEANSISTALTPHSCDTVTFTECEGESCGGTYSEDRYGGTCDPNGCDFNAYRLGVRDFYGDGKTVDTTQPMTVVTQFLTEGGTLSEIKRYYVQNGAVIELPEPAVEGITGNSITQPWCDNVNQVFAEEVYPFNDHGGMQSMSDAMAAGMTLVMSLWSDNYANMLWLDSTYPVDADPEAPGVARGECPTDSGVPADLVEQFPDATVKFSNIKFGPIGSTFDLPAAQKKARELKEQKAKAKA</sequence>
<evidence type="ECO:0000256" key="3">
    <source>
        <dbReference type="ARBA" id="ARBA00022729"/>
    </source>
</evidence>
<dbReference type="GO" id="GO:0016162">
    <property type="term" value="F:cellulose 1,4-beta-cellobiosidase activity"/>
    <property type="evidence" value="ECO:0007669"/>
    <property type="project" value="UniProtKB-EC"/>
</dbReference>
<dbReference type="EMBL" id="PDNB01000168">
    <property type="protein sequence ID" value="PGH01701.1"/>
    <property type="molecule type" value="Genomic_DNA"/>
</dbReference>
<dbReference type="PANTHER" id="PTHR33753:SF2">
    <property type="entry name" value="GLYCOSIDE HYDROLASE FAMILY 7 PROTEIN"/>
    <property type="match status" value="1"/>
</dbReference>
<keyword evidence="6" id="KW-0119">Carbohydrate metabolism</keyword>
<comment type="caution">
    <text evidence="11">The sequence shown here is derived from an EMBL/GenBank/DDBJ whole genome shotgun (WGS) entry which is preliminary data.</text>
</comment>
<evidence type="ECO:0000256" key="5">
    <source>
        <dbReference type="ARBA" id="ARBA00023001"/>
    </source>
</evidence>
<proteinExistence type="inferred from homology"/>
<evidence type="ECO:0000256" key="8">
    <source>
        <dbReference type="ARBA" id="ARBA00023326"/>
    </source>
</evidence>
<evidence type="ECO:0000256" key="4">
    <source>
        <dbReference type="ARBA" id="ARBA00022801"/>
    </source>
</evidence>
<name>A0A2B7WYU3_9EURO</name>
<evidence type="ECO:0000313" key="11">
    <source>
        <dbReference type="EMBL" id="PGH01701.1"/>
    </source>
</evidence>
<protein>
    <recommendedName>
        <fullName evidence="9">Glucanase</fullName>
        <ecNumber evidence="9">3.2.1.-</ecNumber>
    </recommendedName>
</protein>
<dbReference type="OrthoDB" id="412382at2759"/>
<dbReference type="GO" id="GO:0030245">
    <property type="term" value="P:cellulose catabolic process"/>
    <property type="evidence" value="ECO:0007669"/>
    <property type="project" value="UniProtKB-KW"/>
</dbReference>
<evidence type="ECO:0000256" key="10">
    <source>
        <dbReference type="SAM" id="SignalP"/>
    </source>
</evidence>
<evidence type="ECO:0000256" key="2">
    <source>
        <dbReference type="ARBA" id="ARBA00006044"/>
    </source>
</evidence>
<feature type="chain" id="PRO_5013174323" description="Glucanase" evidence="10">
    <location>
        <begin position="18"/>
        <end position="469"/>
    </location>
</feature>
<keyword evidence="5 9" id="KW-0136">Cellulose degradation</keyword>
<evidence type="ECO:0000256" key="1">
    <source>
        <dbReference type="ARBA" id="ARBA00001641"/>
    </source>
</evidence>
<evidence type="ECO:0000313" key="12">
    <source>
        <dbReference type="Proteomes" id="UP000223968"/>
    </source>
</evidence>
<comment type="similarity">
    <text evidence="2 9">Belongs to the glycosyl hydrolase 7 (cellulase C) family.</text>
</comment>
<keyword evidence="3 10" id="KW-0732">Signal</keyword>
<dbReference type="Proteomes" id="UP000223968">
    <property type="component" value="Unassembled WGS sequence"/>
</dbReference>
<dbReference type="Pfam" id="PF00840">
    <property type="entry name" value="Glyco_hydro_7"/>
    <property type="match status" value="1"/>
</dbReference>
<evidence type="ECO:0000256" key="7">
    <source>
        <dbReference type="ARBA" id="ARBA00023295"/>
    </source>
</evidence>
<dbReference type="InterPro" id="IPR001722">
    <property type="entry name" value="Glyco_hydro_7"/>
</dbReference>
<dbReference type="InterPro" id="IPR037019">
    <property type="entry name" value="Glyco_hydro_7_sf"/>
</dbReference>
<accession>A0A2B7WYU3</accession>
<dbReference type="STRING" id="1447875.A0A2B7WYU3"/>
<feature type="signal peptide" evidence="10">
    <location>
        <begin position="1"/>
        <end position="17"/>
    </location>
</feature>
<dbReference type="SUPFAM" id="SSF49899">
    <property type="entry name" value="Concanavalin A-like lectins/glucanases"/>
    <property type="match status" value="1"/>
</dbReference>
<organism evidence="11 12">
    <name type="scientific">Helicocarpus griseus UAMH5409</name>
    <dbReference type="NCBI Taxonomy" id="1447875"/>
    <lineage>
        <taxon>Eukaryota</taxon>
        <taxon>Fungi</taxon>
        <taxon>Dikarya</taxon>
        <taxon>Ascomycota</taxon>
        <taxon>Pezizomycotina</taxon>
        <taxon>Eurotiomycetes</taxon>
        <taxon>Eurotiomycetidae</taxon>
        <taxon>Onygenales</taxon>
        <taxon>Ajellomycetaceae</taxon>
        <taxon>Helicocarpus</taxon>
    </lineage>
</organism>
<reference evidence="11 12" key="1">
    <citation type="submission" date="2017-10" db="EMBL/GenBank/DDBJ databases">
        <title>Comparative genomics in systemic dimorphic fungi from Ajellomycetaceae.</title>
        <authorList>
            <person name="Munoz J.F."/>
            <person name="Mcewen J.G."/>
            <person name="Clay O.K."/>
            <person name="Cuomo C.A."/>
        </authorList>
    </citation>
    <scope>NUCLEOTIDE SEQUENCE [LARGE SCALE GENOMIC DNA]</scope>
    <source>
        <strain evidence="11 12">UAMH5409</strain>
    </source>
</reference>
<keyword evidence="12" id="KW-1185">Reference proteome</keyword>
<dbReference type="PANTHER" id="PTHR33753">
    <property type="entry name" value="1,4-BETA-D-GLUCAN CELLOBIOHYDROLASE B"/>
    <property type="match status" value="1"/>
</dbReference>
<dbReference type="AlphaFoldDB" id="A0A2B7WYU3"/>
<comment type="catalytic activity">
    <reaction evidence="1">
        <text>Hydrolysis of (1-&gt;4)-beta-D-glucosidic linkages in cellulose and cellotetraose, releasing cellobiose from the non-reducing ends of the chains.</text>
        <dbReference type="EC" id="3.2.1.91"/>
    </reaction>
</comment>
<dbReference type="CDD" id="cd07999">
    <property type="entry name" value="GH7_CBH_EG"/>
    <property type="match status" value="1"/>
</dbReference>
<dbReference type="FunFam" id="2.70.100.10:FF:000001">
    <property type="entry name" value="Glucanase"/>
    <property type="match status" value="1"/>
</dbReference>